<dbReference type="RefSeq" id="WP_155318365.1">
    <property type="nucleotide sequence ID" value="NZ_AP021874.1"/>
</dbReference>
<dbReference type="EMBL" id="AP021874">
    <property type="protein sequence ID" value="BBO70414.1"/>
    <property type="molecule type" value="Genomic_DNA"/>
</dbReference>
<organism evidence="2 3">
    <name type="scientific">Desulfosarcina alkanivorans</name>
    <dbReference type="NCBI Taxonomy" id="571177"/>
    <lineage>
        <taxon>Bacteria</taxon>
        <taxon>Pseudomonadati</taxon>
        <taxon>Thermodesulfobacteriota</taxon>
        <taxon>Desulfobacteria</taxon>
        <taxon>Desulfobacterales</taxon>
        <taxon>Desulfosarcinaceae</taxon>
        <taxon>Desulfosarcina</taxon>
    </lineage>
</organism>
<gene>
    <name evidence="2" type="ORF">DSCA_43440</name>
</gene>
<feature type="signal peptide" evidence="1">
    <location>
        <begin position="1"/>
        <end position="19"/>
    </location>
</feature>
<dbReference type="OrthoDB" id="5420958at2"/>
<sequence length="133" mass="15733">MKHLSFAIVLFCFLPLGCAAISEQARLEEYGRTMDSYETAMRLSDFNAACQYVDPSAMSRSDCLNRYDNLKMVSYEVLRMNLSKDNREVTQTVDVEYYFLDRYIAKKLQYEQSWRYQEEEKTWVLNTGPPLFK</sequence>
<keyword evidence="3" id="KW-1185">Reference proteome</keyword>
<keyword evidence="1" id="KW-0732">Signal</keyword>
<dbReference type="AlphaFoldDB" id="A0A5K7YVS9"/>
<reference evidence="2 3" key="1">
    <citation type="submission" date="2019-11" db="EMBL/GenBank/DDBJ databases">
        <title>Comparative genomics of hydrocarbon-degrading Desulfosarcina strains.</title>
        <authorList>
            <person name="Watanabe M."/>
            <person name="Kojima H."/>
            <person name="Fukui M."/>
        </authorList>
    </citation>
    <scope>NUCLEOTIDE SEQUENCE [LARGE SCALE GENOMIC DNA]</scope>
    <source>
        <strain evidence="2 3">PL12</strain>
    </source>
</reference>
<evidence type="ECO:0000313" key="3">
    <source>
        <dbReference type="Proteomes" id="UP000427906"/>
    </source>
</evidence>
<evidence type="ECO:0000256" key="1">
    <source>
        <dbReference type="SAM" id="SignalP"/>
    </source>
</evidence>
<dbReference type="Proteomes" id="UP000427906">
    <property type="component" value="Chromosome"/>
</dbReference>
<feature type="chain" id="PRO_5024458624" description="Lipoprotein" evidence="1">
    <location>
        <begin position="20"/>
        <end position="133"/>
    </location>
</feature>
<accession>A0A5K7YVS9</accession>
<evidence type="ECO:0000313" key="2">
    <source>
        <dbReference type="EMBL" id="BBO70414.1"/>
    </source>
</evidence>
<proteinExistence type="predicted"/>
<protein>
    <recommendedName>
        <fullName evidence="4">Lipoprotein</fullName>
    </recommendedName>
</protein>
<name>A0A5K7YVS9_9BACT</name>
<dbReference type="KEGG" id="dalk:DSCA_43440"/>
<evidence type="ECO:0008006" key="4">
    <source>
        <dbReference type="Google" id="ProtNLM"/>
    </source>
</evidence>